<comment type="caution">
    <text evidence="3">The sequence shown here is derived from an EMBL/GenBank/DDBJ whole genome shotgun (WGS) entry which is preliminary data.</text>
</comment>
<accession>A0A3A9Z6G6</accession>
<organism evidence="3 4">
    <name type="scientific">Streptomyces hoynatensis</name>
    <dbReference type="NCBI Taxonomy" id="1141874"/>
    <lineage>
        <taxon>Bacteria</taxon>
        <taxon>Bacillati</taxon>
        <taxon>Actinomycetota</taxon>
        <taxon>Actinomycetes</taxon>
        <taxon>Kitasatosporales</taxon>
        <taxon>Streptomycetaceae</taxon>
        <taxon>Streptomyces</taxon>
    </lineage>
</organism>
<evidence type="ECO:0000313" key="4">
    <source>
        <dbReference type="Proteomes" id="UP000272474"/>
    </source>
</evidence>
<dbReference type="AlphaFoldDB" id="A0A3A9Z6G6"/>
<name>A0A3A9Z6G6_9ACTN</name>
<feature type="compositionally biased region" description="Pro residues" evidence="1">
    <location>
        <begin position="78"/>
        <end position="87"/>
    </location>
</feature>
<feature type="signal peptide" evidence="2">
    <location>
        <begin position="1"/>
        <end position="43"/>
    </location>
</feature>
<dbReference type="EMBL" id="RBAL01000004">
    <property type="protein sequence ID" value="RKN43863.1"/>
    <property type="molecule type" value="Genomic_DNA"/>
</dbReference>
<evidence type="ECO:0000256" key="1">
    <source>
        <dbReference type="SAM" id="MobiDB-lite"/>
    </source>
</evidence>
<dbReference type="Proteomes" id="UP000272474">
    <property type="component" value="Unassembled WGS sequence"/>
</dbReference>
<feature type="region of interest" description="Disordered" evidence="1">
    <location>
        <begin position="39"/>
        <end position="94"/>
    </location>
</feature>
<dbReference type="RefSeq" id="WP_120677474.1">
    <property type="nucleotide sequence ID" value="NZ_RBAL01000004.1"/>
</dbReference>
<feature type="chain" id="PRO_5017397389" evidence="2">
    <location>
        <begin position="44"/>
        <end position="131"/>
    </location>
</feature>
<protein>
    <submittedName>
        <fullName evidence="3">Uncharacterized protein</fullName>
    </submittedName>
</protein>
<keyword evidence="2" id="KW-0732">Signal</keyword>
<proteinExistence type="predicted"/>
<evidence type="ECO:0000313" key="3">
    <source>
        <dbReference type="EMBL" id="RKN43863.1"/>
    </source>
</evidence>
<evidence type="ECO:0000256" key="2">
    <source>
        <dbReference type="SAM" id="SignalP"/>
    </source>
</evidence>
<gene>
    <name evidence="3" type="ORF">D7294_09180</name>
</gene>
<keyword evidence="4" id="KW-1185">Reference proteome</keyword>
<reference evidence="3 4" key="1">
    <citation type="journal article" date="2014" name="Int. J. Syst. Evol. Microbiol.">
        <title>Streptomyces hoynatensis sp. nov., isolated from deep marine sediment.</title>
        <authorList>
            <person name="Veyisoglu A."/>
            <person name="Sahin N."/>
        </authorList>
    </citation>
    <scope>NUCLEOTIDE SEQUENCE [LARGE SCALE GENOMIC DNA]</scope>
    <source>
        <strain evidence="3 4">KCTC 29097</strain>
    </source>
</reference>
<sequence>MTRIGDRDGAERGGFLRTAASCCLLAFLALLCTAGPLAPPAAAAQPPSHARLQDHPRPWLDQPSPHSTCHDGQHLPFGPLPSPPVAPHVPLTDAPSPACRDAAFARIVGPAHDPLGAGPSVDLHRLQIQRT</sequence>
<feature type="compositionally biased region" description="Low complexity" evidence="1">
    <location>
        <begin position="39"/>
        <end position="50"/>
    </location>
</feature>